<dbReference type="Pfam" id="PF02732">
    <property type="entry name" value="ERCC4"/>
    <property type="match status" value="1"/>
</dbReference>
<dbReference type="InterPro" id="IPR010994">
    <property type="entry name" value="RuvA_2-like"/>
</dbReference>
<dbReference type="GO" id="GO:1901255">
    <property type="term" value="P:nucleotide-excision repair involved in interstrand cross-link repair"/>
    <property type="evidence" value="ECO:0007669"/>
    <property type="project" value="TreeGrafter"/>
</dbReference>
<organism evidence="8 9">
    <name type="scientific">Sulfurisphaera ohwakuensis</name>
    <dbReference type="NCBI Taxonomy" id="69656"/>
    <lineage>
        <taxon>Archaea</taxon>
        <taxon>Thermoproteota</taxon>
        <taxon>Thermoprotei</taxon>
        <taxon>Sulfolobales</taxon>
        <taxon>Sulfolobaceae</taxon>
        <taxon>Sulfurisphaera</taxon>
    </lineage>
</organism>
<dbReference type="Pfam" id="PF14520">
    <property type="entry name" value="HHH_5"/>
    <property type="match status" value="1"/>
</dbReference>
<name>A0A650CKJ1_SULOH</name>
<dbReference type="RefSeq" id="WP_156015879.1">
    <property type="nucleotide sequence ID" value="NZ_AP031374.1"/>
</dbReference>
<evidence type="ECO:0000313" key="8">
    <source>
        <dbReference type="EMBL" id="QGR18391.1"/>
    </source>
</evidence>
<dbReference type="Proteomes" id="UP000427373">
    <property type="component" value="Chromosome"/>
</dbReference>
<dbReference type="PANTHER" id="PTHR10150:SF0">
    <property type="entry name" value="DNA REPAIR ENDONUCLEASE XPF"/>
    <property type="match status" value="1"/>
</dbReference>
<gene>
    <name evidence="8" type="ORF">D1869_01975</name>
</gene>
<evidence type="ECO:0000256" key="6">
    <source>
        <dbReference type="ARBA" id="ARBA00023204"/>
    </source>
</evidence>
<dbReference type="InterPro" id="IPR011335">
    <property type="entry name" value="Restrct_endonuc-II-like"/>
</dbReference>
<dbReference type="SUPFAM" id="SSF52980">
    <property type="entry name" value="Restriction endonuclease-like"/>
    <property type="match status" value="1"/>
</dbReference>
<keyword evidence="3" id="KW-0227">DNA damage</keyword>
<dbReference type="NCBIfam" id="NF040956">
    <property type="entry name" value="Arch_Xpf_endonucase"/>
    <property type="match status" value="1"/>
</dbReference>
<dbReference type="GO" id="GO:0000724">
    <property type="term" value="P:double-strand break repair via homologous recombination"/>
    <property type="evidence" value="ECO:0007669"/>
    <property type="project" value="TreeGrafter"/>
</dbReference>
<dbReference type="InterPro" id="IPR006166">
    <property type="entry name" value="ERCC4_domain"/>
</dbReference>
<dbReference type="SMART" id="SM00891">
    <property type="entry name" value="ERCC4"/>
    <property type="match status" value="1"/>
</dbReference>
<dbReference type="SUPFAM" id="SSF47781">
    <property type="entry name" value="RuvA domain 2-like"/>
    <property type="match status" value="1"/>
</dbReference>
<dbReference type="GO" id="GO:0003697">
    <property type="term" value="F:single-stranded DNA binding"/>
    <property type="evidence" value="ECO:0007669"/>
    <property type="project" value="TreeGrafter"/>
</dbReference>
<dbReference type="GO" id="GO:0003684">
    <property type="term" value="F:damaged DNA binding"/>
    <property type="evidence" value="ECO:0007669"/>
    <property type="project" value="TreeGrafter"/>
</dbReference>
<keyword evidence="5" id="KW-0238">DNA-binding</keyword>
<keyword evidence="6" id="KW-0234">DNA repair</keyword>
<dbReference type="GeneID" id="95643455"/>
<dbReference type="PANTHER" id="PTHR10150">
    <property type="entry name" value="DNA REPAIR ENDONUCLEASE XPF"/>
    <property type="match status" value="1"/>
</dbReference>
<evidence type="ECO:0000256" key="4">
    <source>
        <dbReference type="ARBA" id="ARBA00022801"/>
    </source>
</evidence>
<accession>A0A650CKJ1</accession>
<feature type="domain" description="ERCC4" evidence="7">
    <location>
        <begin position="4"/>
        <end position="84"/>
    </location>
</feature>
<keyword evidence="1" id="KW-0540">Nuclease</keyword>
<evidence type="ECO:0000313" key="9">
    <source>
        <dbReference type="Proteomes" id="UP000427373"/>
    </source>
</evidence>
<dbReference type="GO" id="GO:0000014">
    <property type="term" value="F:single-stranded DNA endodeoxyribonuclease activity"/>
    <property type="evidence" value="ECO:0007669"/>
    <property type="project" value="TreeGrafter"/>
</dbReference>
<evidence type="ECO:0000259" key="7">
    <source>
        <dbReference type="SMART" id="SM00891"/>
    </source>
</evidence>
<keyword evidence="4" id="KW-0378">Hydrolase</keyword>
<keyword evidence="9" id="KW-1185">Reference proteome</keyword>
<dbReference type="AlphaFoldDB" id="A0A650CKJ1"/>
<evidence type="ECO:0000256" key="1">
    <source>
        <dbReference type="ARBA" id="ARBA00022722"/>
    </source>
</evidence>
<keyword evidence="2" id="KW-0255">Endonuclease</keyword>
<reference evidence="8 9" key="1">
    <citation type="submission" date="2019-10" db="EMBL/GenBank/DDBJ databases">
        <title>Genome Sequences from Six Type Strain Members of the Archaeal Family Sulfolobaceae: Acidianus ambivalens, Acidianus infernus, Metallosphaera prunae, Stygiolobus azoricus, Sulfolobus metallicus, and Sulfurisphaera ohwakuensis.</title>
        <authorList>
            <person name="Counts J.A."/>
            <person name="Kelly R.M."/>
        </authorList>
    </citation>
    <scope>NUCLEOTIDE SEQUENCE [LARGE SCALE GENOMIC DNA]</scope>
    <source>
        <strain evidence="8 9">TA-1</strain>
    </source>
</reference>
<dbReference type="CDD" id="cd20075">
    <property type="entry name" value="XPF_nuclease_XPF_arch"/>
    <property type="match status" value="1"/>
</dbReference>
<dbReference type="KEGG" id="soh:D1869_01975"/>
<evidence type="ECO:0000256" key="5">
    <source>
        <dbReference type="ARBA" id="ARBA00023125"/>
    </source>
</evidence>
<dbReference type="EMBL" id="CP045484">
    <property type="protein sequence ID" value="QGR18391.1"/>
    <property type="molecule type" value="Genomic_DNA"/>
</dbReference>
<evidence type="ECO:0000256" key="2">
    <source>
        <dbReference type="ARBA" id="ARBA00022759"/>
    </source>
</evidence>
<evidence type="ECO:0000256" key="3">
    <source>
        <dbReference type="ARBA" id="ARBA00022763"/>
    </source>
</evidence>
<dbReference type="InterPro" id="IPR053651">
    <property type="entry name" value="DNA_repair_endonuclease"/>
</dbReference>
<protein>
    <submittedName>
        <fullName evidence="8">Multidrug MFS transporter</fullName>
    </submittedName>
</protein>
<dbReference type="OrthoDB" id="121419at2157"/>
<proteinExistence type="predicted"/>
<sequence>MMLRIYADYREKNSGVPDIIKELGAIVIFDNLSVGDYVISDEIAIERKSVEDLVNSVFDKRFFDQLSRLSEAYAKPFILIEGDMEKIRKITSRWKAINSALTSAILEFDLRVVYSNDRKESAEIIYKIAEKSSTSQNKKILNLHEKPKFESLRDMQLYVVEAFPQIGSKLAERLLEKFGSIERICNASVSELEKVLESRKKAEEIYKIIHTTYANKKEERNNKTSLLDFLEPK</sequence>
<dbReference type="Gene3D" id="1.10.150.20">
    <property type="entry name" value="5' to 3' exonuclease, C-terminal subdomain"/>
    <property type="match status" value="1"/>
</dbReference>
<dbReference type="Gene3D" id="3.40.50.10130">
    <property type="match status" value="1"/>
</dbReference>